<gene>
    <name evidence="1" type="ORF">TMUPMC115_0936</name>
</gene>
<reference evidence="1 2" key="1">
    <citation type="submission" date="2014-08" db="EMBL/GenBank/DDBJ databases">
        <title>Genome sequence of Tetragenococcus muriaticus.</title>
        <authorList>
            <person name="Chuea-nongthon C."/>
            <person name="Rodtong S."/>
            <person name="Yongsawatdigul J."/>
            <person name="Steele J.L."/>
            <person name="Liu X.-y."/>
            <person name="Speers J."/>
            <person name="Glasner J.D."/>
            <person name="Neeno-Eckwall E.C."/>
        </authorList>
    </citation>
    <scope>NUCLEOTIDE SEQUENCE [LARGE SCALE GENOMIC DNA]</scope>
    <source>
        <strain evidence="1 2">PMC-11-5</strain>
    </source>
</reference>
<evidence type="ECO:0000313" key="2">
    <source>
        <dbReference type="Proteomes" id="UP000029380"/>
    </source>
</evidence>
<dbReference type="OrthoDB" id="9885439at2"/>
<organism evidence="1 2">
    <name type="scientific">Tetragenococcus muriaticus PMC-11-5</name>
    <dbReference type="NCBI Taxonomy" id="1302649"/>
    <lineage>
        <taxon>Bacteria</taxon>
        <taxon>Bacillati</taxon>
        <taxon>Bacillota</taxon>
        <taxon>Bacilli</taxon>
        <taxon>Lactobacillales</taxon>
        <taxon>Enterococcaceae</taxon>
        <taxon>Tetragenococcus</taxon>
    </lineage>
</organism>
<evidence type="ECO:0000313" key="1">
    <source>
        <dbReference type="EMBL" id="KFN92424.1"/>
    </source>
</evidence>
<dbReference type="AlphaFoldDB" id="A0A091C6C1"/>
<name>A0A091C6C1_9ENTE</name>
<dbReference type="EMBL" id="JPVU01000098">
    <property type="protein sequence ID" value="KFN92424.1"/>
    <property type="molecule type" value="Genomic_DNA"/>
</dbReference>
<protein>
    <submittedName>
        <fullName evidence="1">Uncharacterized protein</fullName>
    </submittedName>
</protein>
<accession>A0A091C6C1</accession>
<sequence>MFTAKETELERLERLAYLKDKDNRYYNEWERLKDKLFNDEETREYATRNSPIWVFFPSGEDKVYKSKTDARKKIGINFRTLSAYLDKDEPVSRGNAKGYYFYSLPKEER</sequence>
<proteinExistence type="predicted"/>
<dbReference type="PATRIC" id="fig|1302649.3.peg.938"/>
<dbReference type="RefSeq" id="WP_038025837.1">
    <property type="nucleotide sequence ID" value="NZ_JPVU01000098.1"/>
</dbReference>
<dbReference type="InterPro" id="IPR003647">
    <property type="entry name" value="Intron_nuc_1_rpt"/>
</dbReference>
<dbReference type="SMART" id="SM00497">
    <property type="entry name" value="IENR1"/>
    <property type="match status" value="1"/>
</dbReference>
<comment type="caution">
    <text evidence="1">The sequence shown here is derived from an EMBL/GenBank/DDBJ whole genome shotgun (WGS) entry which is preliminary data.</text>
</comment>
<dbReference type="Proteomes" id="UP000029380">
    <property type="component" value="Unassembled WGS sequence"/>
</dbReference>